<dbReference type="EMBL" id="DF237045">
    <property type="protein sequence ID" value="GAQ81972.1"/>
    <property type="molecule type" value="Genomic_DNA"/>
</dbReference>
<dbReference type="AlphaFoldDB" id="A0A0U9HRT0"/>
<feature type="transmembrane region" description="Helical" evidence="6">
    <location>
        <begin position="87"/>
        <end position="107"/>
    </location>
</feature>
<sequence>MAARNGDFSEKDFHGPTGVTAAPASASAVAAEEYDYGDRPSKVYSSNPVIAGVLHFSIGNLSAIFAKEYPKCFGKTHPNCSYRLTNSTTYTQIAGIMAGMVFLGFFADRLGRKLGSIITASIMLVGGIMLTASDGPTQSGIVLMYTISQGPVCTFRTSRGPCADASTLQTSDRILGACVRCGSRWRIPHRLFFRGERAEADKNLINKRGETVILVFSNQGLGNVVNVCVLLFLLACFGQWGPTYDPTKLDWVWRLSFAFGLIPVMIMLYIRIFKLQESSIWTGEHLTSERCAARDSSAAVPFADASKRNNLKKEGLRVSFGGRKFLVLVYHYWHRLAGTALSWFVWDVAFYGNKLFQMALSWFVWDVVFYGNKLFKSTFINIIIGGSPSLIQTLEYTLLNSVIAYVGYFFAAFTIDRRWMGRTRMQIMGFAFIFVLFLLCSIYYDSLTSKKYIGVFEFLYFFSSFWGQASAHGIAAATGKAGALTAGIWFQHVDNQSKFTITTVCAGIGLALTILFVPDITGLDLREADARWVMLLEGKGREYQGPAVQWRNLSVWEWLVGYARQYNEKAPKVTLAHVPEKVHKGVTPEV</sequence>
<feature type="transmembrane region" description="Helical" evidence="6">
    <location>
        <begin position="252"/>
        <end position="270"/>
    </location>
</feature>
<dbReference type="PANTHER" id="PTHR24064">
    <property type="entry name" value="SOLUTE CARRIER FAMILY 22 MEMBER"/>
    <property type="match status" value="1"/>
</dbReference>
<dbReference type="InterPro" id="IPR005828">
    <property type="entry name" value="MFS_sugar_transport-like"/>
</dbReference>
<dbReference type="SUPFAM" id="SSF103473">
    <property type="entry name" value="MFS general substrate transporter"/>
    <property type="match status" value="2"/>
</dbReference>
<dbReference type="InterPro" id="IPR036259">
    <property type="entry name" value="MFS_trans_sf"/>
</dbReference>
<dbReference type="GO" id="GO:0022857">
    <property type="term" value="F:transmembrane transporter activity"/>
    <property type="evidence" value="ECO:0007669"/>
    <property type="project" value="InterPro"/>
</dbReference>
<gene>
    <name evidence="7" type="ORF">KFL_000960230</name>
</gene>
<dbReference type="Pfam" id="PF00083">
    <property type="entry name" value="Sugar_tr"/>
    <property type="match status" value="1"/>
</dbReference>
<dbReference type="Proteomes" id="UP000054558">
    <property type="component" value="Unassembled WGS sequence"/>
</dbReference>
<feature type="region of interest" description="Disordered" evidence="5">
    <location>
        <begin position="1"/>
        <end position="20"/>
    </location>
</feature>
<evidence type="ECO:0000256" key="4">
    <source>
        <dbReference type="ARBA" id="ARBA00023136"/>
    </source>
</evidence>
<keyword evidence="8" id="KW-1185">Reference proteome</keyword>
<feature type="transmembrane region" description="Helical" evidence="6">
    <location>
        <begin position="499"/>
        <end position="517"/>
    </location>
</feature>
<dbReference type="OrthoDB" id="433512at2759"/>
<keyword evidence="4 6" id="KW-0472">Membrane</keyword>
<evidence type="ECO:0000256" key="3">
    <source>
        <dbReference type="ARBA" id="ARBA00022989"/>
    </source>
</evidence>
<feature type="transmembrane region" description="Helical" evidence="6">
    <location>
        <begin position="325"/>
        <end position="346"/>
    </location>
</feature>
<organism evidence="7 8">
    <name type="scientific">Klebsormidium nitens</name>
    <name type="common">Green alga</name>
    <name type="synonym">Ulothrix nitens</name>
    <dbReference type="NCBI Taxonomy" id="105231"/>
    <lineage>
        <taxon>Eukaryota</taxon>
        <taxon>Viridiplantae</taxon>
        <taxon>Streptophyta</taxon>
        <taxon>Klebsormidiophyceae</taxon>
        <taxon>Klebsormidiales</taxon>
        <taxon>Klebsormidiaceae</taxon>
        <taxon>Klebsormidium</taxon>
    </lineage>
</organism>
<evidence type="ECO:0000256" key="5">
    <source>
        <dbReference type="SAM" id="MobiDB-lite"/>
    </source>
</evidence>
<keyword evidence="3 6" id="KW-1133">Transmembrane helix</keyword>
<feature type="transmembrane region" description="Helical" evidence="6">
    <location>
        <begin position="49"/>
        <end position="66"/>
    </location>
</feature>
<accession>A0A0U9HRT0</accession>
<reference evidence="7 8" key="1">
    <citation type="journal article" date="2014" name="Nat. Commun.">
        <title>Klebsormidium flaccidum genome reveals primary factors for plant terrestrial adaptation.</title>
        <authorList>
            <person name="Hori K."/>
            <person name="Maruyama F."/>
            <person name="Fujisawa T."/>
            <person name="Togashi T."/>
            <person name="Yamamoto N."/>
            <person name="Seo M."/>
            <person name="Sato S."/>
            <person name="Yamada T."/>
            <person name="Mori H."/>
            <person name="Tajima N."/>
            <person name="Moriyama T."/>
            <person name="Ikeuchi M."/>
            <person name="Watanabe M."/>
            <person name="Wada H."/>
            <person name="Kobayashi K."/>
            <person name="Saito M."/>
            <person name="Masuda T."/>
            <person name="Sasaki-Sekimoto Y."/>
            <person name="Mashiguchi K."/>
            <person name="Awai K."/>
            <person name="Shimojima M."/>
            <person name="Masuda S."/>
            <person name="Iwai M."/>
            <person name="Nobusawa T."/>
            <person name="Narise T."/>
            <person name="Kondo S."/>
            <person name="Saito H."/>
            <person name="Sato R."/>
            <person name="Murakawa M."/>
            <person name="Ihara Y."/>
            <person name="Oshima-Yamada Y."/>
            <person name="Ohtaka K."/>
            <person name="Satoh M."/>
            <person name="Sonobe K."/>
            <person name="Ishii M."/>
            <person name="Ohtani R."/>
            <person name="Kanamori-Sato M."/>
            <person name="Honoki R."/>
            <person name="Miyazaki D."/>
            <person name="Mochizuki H."/>
            <person name="Umetsu J."/>
            <person name="Higashi K."/>
            <person name="Shibata D."/>
            <person name="Kamiya Y."/>
            <person name="Sato N."/>
            <person name="Nakamura Y."/>
            <person name="Tabata S."/>
            <person name="Ida S."/>
            <person name="Kurokawa K."/>
            <person name="Ohta H."/>
        </authorList>
    </citation>
    <scope>NUCLEOTIDE SEQUENCE [LARGE SCALE GENOMIC DNA]</scope>
    <source>
        <strain evidence="7 8">NIES-2285</strain>
    </source>
</reference>
<proteinExistence type="predicted"/>
<evidence type="ECO:0000313" key="8">
    <source>
        <dbReference type="Proteomes" id="UP000054558"/>
    </source>
</evidence>
<feature type="transmembrane region" description="Helical" evidence="6">
    <location>
        <begin position="427"/>
        <end position="444"/>
    </location>
</feature>
<dbReference type="OMA" id="FKVARFQ"/>
<evidence type="ECO:0000256" key="6">
    <source>
        <dbReference type="SAM" id="Phobius"/>
    </source>
</evidence>
<feature type="transmembrane region" description="Helical" evidence="6">
    <location>
        <begin position="396"/>
        <end position="415"/>
    </location>
</feature>
<feature type="transmembrane region" description="Helical" evidence="6">
    <location>
        <begin position="212"/>
        <end position="240"/>
    </location>
</feature>
<evidence type="ECO:0000313" key="7">
    <source>
        <dbReference type="EMBL" id="GAQ81972.1"/>
    </source>
</evidence>
<protein>
    <submittedName>
        <fullName evidence="7">Phosphate transporter</fullName>
    </submittedName>
</protein>
<keyword evidence="2 6" id="KW-0812">Transmembrane</keyword>
<evidence type="ECO:0000256" key="1">
    <source>
        <dbReference type="ARBA" id="ARBA00004141"/>
    </source>
</evidence>
<dbReference type="GO" id="GO:0016020">
    <property type="term" value="C:membrane"/>
    <property type="evidence" value="ECO:0007669"/>
    <property type="project" value="UniProtKB-SubCell"/>
</dbReference>
<dbReference type="Gene3D" id="1.20.1250.20">
    <property type="entry name" value="MFS general substrate transporter like domains"/>
    <property type="match status" value="3"/>
</dbReference>
<name>A0A0U9HRT0_KLENI</name>
<comment type="subcellular location">
    <subcellularLocation>
        <location evidence="1">Membrane</location>
        <topology evidence="1">Multi-pass membrane protein</topology>
    </subcellularLocation>
</comment>
<evidence type="ECO:0000256" key="2">
    <source>
        <dbReference type="ARBA" id="ARBA00022692"/>
    </source>
</evidence>